<evidence type="ECO:0000313" key="2">
    <source>
        <dbReference type="Proteomes" id="UP000769157"/>
    </source>
</evidence>
<reference evidence="1" key="2">
    <citation type="submission" date="2021-01" db="EMBL/GenBank/DDBJ databases">
        <authorList>
            <person name="Schikora-Tamarit M.A."/>
        </authorList>
    </citation>
    <scope>NUCLEOTIDE SEQUENCE</scope>
    <source>
        <strain evidence="1">CBS6075</strain>
    </source>
</reference>
<protein>
    <submittedName>
        <fullName evidence="1">Uncharacterized protein</fullName>
    </submittedName>
</protein>
<organism evidence="1 2">
    <name type="scientific">Ogataea philodendri</name>
    <dbReference type="NCBI Taxonomy" id="1378263"/>
    <lineage>
        <taxon>Eukaryota</taxon>
        <taxon>Fungi</taxon>
        <taxon>Dikarya</taxon>
        <taxon>Ascomycota</taxon>
        <taxon>Saccharomycotina</taxon>
        <taxon>Pichiomycetes</taxon>
        <taxon>Pichiales</taxon>
        <taxon>Pichiaceae</taxon>
        <taxon>Ogataea</taxon>
    </lineage>
</organism>
<evidence type="ECO:0000313" key="1">
    <source>
        <dbReference type="EMBL" id="KAH3664031.1"/>
    </source>
</evidence>
<dbReference type="Proteomes" id="UP000769157">
    <property type="component" value="Unassembled WGS sequence"/>
</dbReference>
<keyword evidence="2" id="KW-1185">Reference proteome</keyword>
<proteinExistence type="predicted"/>
<dbReference type="AlphaFoldDB" id="A0A9P8P2V8"/>
<reference evidence="1" key="1">
    <citation type="journal article" date="2021" name="Open Biol.">
        <title>Shared evolutionary footprints suggest mitochondrial oxidative damage underlies multiple complex I losses in fungi.</title>
        <authorList>
            <person name="Schikora-Tamarit M.A."/>
            <person name="Marcet-Houben M."/>
            <person name="Nosek J."/>
            <person name="Gabaldon T."/>
        </authorList>
    </citation>
    <scope>NUCLEOTIDE SEQUENCE</scope>
    <source>
        <strain evidence="1">CBS6075</strain>
    </source>
</reference>
<dbReference type="EMBL" id="JAEUBE010000352">
    <property type="protein sequence ID" value="KAH3664031.1"/>
    <property type="molecule type" value="Genomic_DNA"/>
</dbReference>
<name>A0A9P8P2V8_9ASCO</name>
<accession>A0A9P8P2V8</accession>
<gene>
    <name evidence="1" type="ORF">OGAPHI_004745</name>
</gene>
<sequence length="216" mass="22003">MLGNTPCQARQRLSIVTSAKGTFSAIIIDSSTALVSTEVLASLCSSSSSSNCFKLSTISFGFESPVNSSTEFLDALCGEPYSSVRIFCERALDPGVEFAVFVWRGGVASTVGENGLTNSRIGCVNSICSCESGSGTENALTGALTSWRIGWVNSIPVSASSSLFTGCVSSIDSSTGSAALIGCVNSIGCEFSISSSGSTVCFGTGCVNSMVSSSSI</sequence>
<dbReference type="GeneID" id="70236710"/>
<comment type="caution">
    <text evidence="1">The sequence shown here is derived from an EMBL/GenBank/DDBJ whole genome shotgun (WGS) entry which is preliminary data.</text>
</comment>
<dbReference type="RefSeq" id="XP_046060311.1">
    <property type="nucleotide sequence ID" value="XM_046205856.1"/>
</dbReference>